<feature type="transmembrane region" description="Helical" evidence="8">
    <location>
        <begin position="337"/>
        <end position="357"/>
    </location>
</feature>
<feature type="transmembrane region" description="Helical" evidence="8">
    <location>
        <begin position="99"/>
        <end position="119"/>
    </location>
</feature>
<reference evidence="10" key="1">
    <citation type="submission" date="2022-06" db="EMBL/GenBank/DDBJ databases">
        <title>New cyanobacteria of genus Symplocastrum in benthos of Lake Baikal.</title>
        <authorList>
            <person name="Sorokovikova E."/>
            <person name="Tikhonova I."/>
            <person name="Krasnopeev A."/>
            <person name="Evseev P."/>
            <person name="Gladkikh A."/>
            <person name="Belykh O."/>
        </authorList>
    </citation>
    <scope>NUCLEOTIDE SEQUENCE</scope>
    <source>
        <strain evidence="10">BBK-W-15</strain>
    </source>
</reference>
<protein>
    <submittedName>
        <fullName evidence="10">Glycosyltransferase family 39 protein</fullName>
        <ecNumber evidence="10">2.4.-.-</ecNumber>
    </submittedName>
</protein>
<dbReference type="GO" id="GO:0006493">
    <property type="term" value="P:protein O-linked glycosylation"/>
    <property type="evidence" value="ECO:0007669"/>
    <property type="project" value="InterPro"/>
</dbReference>
<dbReference type="AlphaFoldDB" id="A0AAE3GPR6"/>
<feature type="transmembrane region" description="Helical" evidence="8">
    <location>
        <begin position="12"/>
        <end position="31"/>
    </location>
</feature>
<sequence>MSIIEKSKQFKDLLILGIIWLITAICDRIWFALDRSVPSWDQADYLTGSLNYLRALQHPEWLSGEWWNSFWHLSSKIPPFTYIATAIIQNLFGKGYEQATLILLVCSAILLGSVYGLGVQLFSRKVGLWAGGLTMLLPGLYRYRLEFLLDYPLTTVITLSFFCLTGWKITSKSPKSPHSPLPKNHSKKPIPHSLIWTVGLGVCLGLALMVKQTALLFLIIPIIWTIACTIRERNWGLFAQLLTSLLISALIFSPWYSANWLLILTSGKRATLDSAIAEGDPPLNTLDAWIYYWKILPYLVSWSLLLVPIVGFILYWQRQKPVQAEGNSRIFPGRRGLFAFNLSSFRWLGIFLVGGYLLSSLNVNKDARYILPILPVLSLFLANGLLEWKGRWGNSIRWGTVGLSFLLMVLNIYPLGGTVLTQILSPRVQHFPYLGATFPHREVIEEISKTSPYLRTTLGVLPSTGEINQHNLNYYGALHNFQVYGRQVGVREKQVKQDTKSLSWFLIKTGNQGSVPAAQAAIVKEVEASGDFMLQKTWNLPDNSILKLYHRSEPPIEVKEASRFGRNASRILAPPFNKGGWGGKNFVKKRVSLPNWDAPEVKIQNSKLKTQNSKLKLEMVMIPEKAPPGAPIPVTYEWNGDWQDLQSGIVLLTWQLVGGTSQQQWLQDRAIGMGELYTNEKSTTIDSQFQVIEKTAMLPPADIPEGNYRLTATYLNRKTGETYPISVPNIILRIDNNAPAIPAPELDLVTQLRSLATNLPKGPKFLAPVFEETGRINQYDPIQDYLIQADLALSYRLKSTPQDLHLAYALTLSKILQKDPQGAIAVLQQVVELDSKNPYAYAYLAFVYLYQWRGKEAENLLKQAEILNPNLPEIKALSSIAALMQGNIFQAWHLFEDFRGGGG</sequence>
<evidence type="ECO:0000256" key="3">
    <source>
        <dbReference type="ARBA" id="ARBA00022676"/>
    </source>
</evidence>
<dbReference type="PANTHER" id="PTHR33908:SF11">
    <property type="entry name" value="MEMBRANE PROTEIN"/>
    <property type="match status" value="1"/>
</dbReference>
<dbReference type="PANTHER" id="PTHR33908">
    <property type="entry name" value="MANNOSYLTRANSFERASE YKCB-RELATED"/>
    <property type="match status" value="1"/>
</dbReference>
<dbReference type="EMBL" id="JAMZMM010000025">
    <property type="protein sequence ID" value="MCP2727716.1"/>
    <property type="molecule type" value="Genomic_DNA"/>
</dbReference>
<dbReference type="InterPro" id="IPR050297">
    <property type="entry name" value="LipidA_mod_glycosyltrf_83"/>
</dbReference>
<organism evidence="10 11">
    <name type="scientific">Limnofasciculus baicalensis BBK-W-15</name>
    <dbReference type="NCBI Taxonomy" id="2699891"/>
    <lineage>
        <taxon>Bacteria</taxon>
        <taxon>Bacillati</taxon>
        <taxon>Cyanobacteriota</taxon>
        <taxon>Cyanophyceae</taxon>
        <taxon>Coleofasciculales</taxon>
        <taxon>Coleofasciculaceae</taxon>
        <taxon>Limnofasciculus</taxon>
        <taxon>Limnofasciculus baicalensis</taxon>
    </lineage>
</organism>
<keyword evidence="6 8" id="KW-1133">Transmembrane helix</keyword>
<dbReference type="GO" id="GO:0000030">
    <property type="term" value="F:mannosyltransferase activity"/>
    <property type="evidence" value="ECO:0007669"/>
    <property type="project" value="InterPro"/>
</dbReference>
<keyword evidence="4 10" id="KW-0808">Transferase</keyword>
<keyword evidence="3 10" id="KW-0328">Glycosyltransferase</keyword>
<dbReference type="SUPFAM" id="SSF48452">
    <property type="entry name" value="TPR-like"/>
    <property type="match status" value="1"/>
</dbReference>
<accession>A0AAE3GPR6</accession>
<feature type="transmembrane region" description="Helical" evidence="8">
    <location>
        <begin position="237"/>
        <end position="256"/>
    </location>
</feature>
<dbReference type="GO" id="GO:0016763">
    <property type="term" value="F:pentosyltransferase activity"/>
    <property type="evidence" value="ECO:0007669"/>
    <property type="project" value="TreeGrafter"/>
</dbReference>
<dbReference type="Pfam" id="PF14559">
    <property type="entry name" value="TPR_19"/>
    <property type="match status" value="1"/>
</dbReference>
<evidence type="ECO:0000256" key="8">
    <source>
        <dbReference type="SAM" id="Phobius"/>
    </source>
</evidence>
<gene>
    <name evidence="10" type="ORF">NJ959_04390</name>
</gene>
<feature type="transmembrane region" description="Helical" evidence="8">
    <location>
        <begin position="190"/>
        <end position="208"/>
    </location>
</feature>
<proteinExistence type="predicted"/>
<feature type="transmembrane region" description="Helical" evidence="8">
    <location>
        <begin position="295"/>
        <end position="316"/>
    </location>
</feature>
<dbReference type="GO" id="GO:0009103">
    <property type="term" value="P:lipopolysaccharide biosynthetic process"/>
    <property type="evidence" value="ECO:0007669"/>
    <property type="project" value="UniProtKB-ARBA"/>
</dbReference>
<evidence type="ECO:0000256" key="5">
    <source>
        <dbReference type="ARBA" id="ARBA00022692"/>
    </source>
</evidence>
<evidence type="ECO:0000256" key="1">
    <source>
        <dbReference type="ARBA" id="ARBA00004651"/>
    </source>
</evidence>
<dbReference type="Proteomes" id="UP001204953">
    <property type="component" value="Unassembled WGS sequence"/>
</dbReference>
<keyword evidence="11" id="KW-1185">Reference proteome</keyword>
<dbReference type="InterPro" id="IPR003342">
    <property type="entry name" value="ArnT-like_N"/>
</dbReference>
<feature type="transmembrane region" description="Helical" evidence="8">
    <location>
        <begin position="151"/>
        <end position="169"/>
    </location>
</feature>
<dbReference type="EC" id="2.4.-.-" evidence="10"/>
<evidence type="ECO:0000256" key="2">
    <source>
        <dbReference type="ARBA" id="ARBA00022475"/>
    </source>
</evidence>
<keyword evidence="5 8" id="KW-0812">Transmembrane</keyword>
<dbReference type="RefSeq" id="WP_254010526.1">
    <property type="nucleotide sequence ID" value="NZ_JAMZMM010000025.1"/>
</dbReference>
<feature type="transmembrane region" description="Helical" evidence="8">
    <location>
        <begin position="398"/>
        <end position="416"/>
    </location>
</feature>
<comment type="subcellular location">
    <subcellularLocation>
        <location evidence="1">Cell membrane</location>
        <topology evidence="1">Multi-pass membrane protein</topology>
    </subcellularLocation>
</comment>
<feature type="transmembrane region" description="Helical" evidence="8">
    <location>
        <begin position="214"/>
        <end position="230"/>
    </location>
</feature>
<dbReference type="Gene3D" id="1.25.40.10">
    <property type="entry name" value="Tetratricopeptide repeat domain"/>
    <property type="match status" value="1"/>
</dbReference>
<feature type="transmembrane region" description="Helical" evidence="8">
    <location>
        <begin position="369"/>
        <end position="386"/>
    </location>
</feature>
<dbReference type="GO" id="GO:0005886">
    <property type="term" value="C:plasma membrane"/>
    <property type="evidence" value="ECO:0007669"/>
    <property type="project" value="UniProtKB-SubCell"/>
</dbReference>
<evidence type="ECO:0000313" key="10">
    <source>
        <dbReference type="EMBL" id="MCP2727716.1"/>
    </source>
</evidence>
<evidence type="ECO:0000256" key="6">
    <source>
        <dbReference type="ARBA" id="ARBA00022989"/>
    </source>
</evidence>
<evidence type="ECO:0000313" key="11">
    <source>
        <dbReference type="Proteomes" id="UP001204953"/>
    </source>
</evidence>
<name>A0AAE3GPR6_9CYAN</name>
<dbReference type="InterPro" id="IPR011990">
    <property type="entry name" value="TPR-like_helical_dom_sf"/>
</dbReference>
<feature type="domain" description="ArnT-like N-terminal" evidence="9">
    <location>
        <begin position="56"/>
        <end position="256"/>
    </location>
</feature>
<keyword evidence="2" id="KW-1003">Cell membrane</keyword>
<evidence type="ECO:0000256" key="4">
    <source>
        <dbReference type="ARBA" id="ARBA00022679"/>
    </source>
</evidence>
<evidence type="ECO:0000256" key="7">
    <source>
        <dbReference type="ARBA" id="ARBA00023136"/>
    </source>
</evidence>
<dbReference type="Pfam" id="PF02366">
    <property type="entry name" value="PMT"/>
    <property type="match status" value="1"/>
</dbReference>
<evidence type="ECO:0000259" key="9">
    <source>
        <dbReference type="Pfam" id="PF02366"/>
    </source>
</evidence>
<comment type="caution">
    <text evidence="10">The sequence shown here is derived from an EMBL/GenBank/DDBJ whole genome shotgun (WGS) entry which is preliminary data.</text>
</comment>
<keyword evidence="7 8" id="KW-0472">Membrane</keyword>